<dbReference type="SMART" id="SM00411">
    <property type="entry name" value="BHL"/>
    <property type="match status" value="1"/>
</dbReference>
<dbReference type="Gene3D" id="4.10.520.10">
    <property type="entry name" value="IHF-like DNA-binding proteins"/>
    <property type="match status" value="1"/>
</dbReference>
<evidence type="ECO:0000256" key="10">
    <source>
        <dbReference type="RuleBase" id="RU003941"/>
    </source>
</evidence>
<evidence type="ECO:0000256" key="8">
    <source>
        <dbReference type="HAMAP-Rule" id="MF_00381"/>
    </source>
</evidence>
<dbReference type="PANTHER" id="PTHR33175:SF5">
    <property type="entry name" value="INTEGRATION HOST FACTOR SUBUNIT BETA"/>
    <property type="match status" value="1"/>
</dbReference>
<dbReference type="NCBIfam" id="TIGR00988">
    <property type="entry name" value="hip"/>
    <property type="match status" value="1"/>
</dbReference>
<dbReference type="SUPFAM" id="SSF47729">
    <property type="entry name" value="IHF-like DNA-binding proteins"/>
    <property type="match status" value="1"/>
</dbReference>
<comment type="caution">
    <text evidence="11">The sequence shown here is derived from an EMBL/GenBank/DDBJ whole genome shotgun (WGS) entry which is preliminary data.</text>
</comment>
<dbReference type="InterPro" id="IPR005685">
    <property type="entry name" value="IHF_beta"/>
</dbReference>
<evidence type="ECO:0000313" key="12">
    <source>
        <dbReference type="Proteomes" id="UP000292136"/>
    </source>
</evidence>
<protein>
    <recommendedName>
        <fullName evidence="2 8">Integration host factor subunit beta</fullName>
        <shortName evidence="8">IHF-beta</shortName>
    </recommendedName>
</protein>
<keyword evidence="7 8" id="KW-0233">DNA recombination</keyword>
<keyword evidence="3 8" id="KW-0810">Translation regulation</keyword>
<keyword evidence="6 8" id="KW-0804">Transcription</keyword>
<accession>A0ABY0IQ28</accession>
<dbReference type="PANTHER" id="PTHR33175">
    <property type="entry name" value="DNA-BINDING PROTEIN HU"/>
    <property type="match status" value="1"/>
</dbReference>
<dbReference type="EMBL" id="SHKM01000001">
    <property type="protein sequence ID" value="RZT89359.1"/>
    <property type="molecule type" value="Genomic_DNA"/>
</dbReference>
<comment type="similarity">
    <text evidence="1 8 9">Belongs to the bacterial histone-like protein family.</text>
</comment>
<evidence type="ECO:0000256" key="9">
    <source>
        <dbReference type="RuleBase" id="RU003939"/>
    </source>
</evidence>
<dbReference type="HAMAP" id="MF_00381">
    <property type="entry name" value="IHF_beta"/>
    <property type="match status" value="1"/>
</dbReference>
<gene>
    <name evidence="8" type="primary">ihfB</name>
    <name evidence="8" type="synonym">himD</name>
    <name evidence="11" type="ORF">EV678_0141</name>
</gene>
<evidence type="ECO:0000256" key="4">
    <source>
        <dbReference type="ARBA" id="ARBA00023015"/>
    </source>
</evidence>
<dbReference type="PRINTS" id="PR01727">
    <property type="entry name" value="DNABINDINGHU"/>
</dbReference>
<keyword evidence="5 8" id="KW-0238">DNA-binding</keyword>
<sequence>MTKSELIARLAMRFPQLVAKDADFAVKEILDAMTEALAHGDRIEIRGFGSFALNYRPPRMGRNPKSGDKVSVPEKYVPHFKAGKELRERVDLGLLASLSA</sequence>
<evidence type="ECO:0000256" key="5">
    <source>
        <dbReference type="ARBA" id="ARBA00023125"/>
    </source>
</evidence>
<dbReference type="Proteomes" id="UP000292136">
    <property type="component" value="Unassembled WGS sequence"/>
</dbReference>
<keyword evidence="4 8" id="KW-0805">Transcription regulation</keyword>
<organism evidence="11 12">
    <name type="scientific">Azospira oryzae</name>
    <dbReference type="NCBI Taxonomy" id="146939"/>
    <lineage>
        <taxon>Bacteria</taxon>
        <taxon>Pseudomonadati</taxon>
        <taxon>Pseudomonadota</taxon>
        <taxon>Betaproteobacteria</taxon>
        <taxon>Rhodocyclales</taxon>
        <taxon>Rhodocyclaceae</taxon>
        <taxon>Azospira</taxon>
    </lineage>
</organism>
<name>A0ABY0IQ28_9RHOO</name>
<evidence type="ECO:0000256" key="7">
    <source>
        <dbReference type="ARBA" id="ARBA00023172"/>
    </source>
</evidence>
<proteinExistence type="inferred from homology"/>
<dbReference type="InterPro" id="IPR010992">
    <property type="entry name" value="IHF-like_DNA-bd_dom_sf"/>
</dbReference>
<dbReference type="Pfam" id="PF00216">
    <property type="entry name" value="Bac_DNA_binding"/>
    <property type="match status" value="1"/>
</dbReference>
<keyword evidence="12" id="KW-1185">Reference proteome</keyword>
<evidence type="ECO:0000256" key="1">
    <source>
        <dbReference type="ARBA" id="ARBA00010529"/>
    </source>
</evidence>
<evidence type="ECO:0000256" key="6">
    <source>
        <dbReference type="ARBA" id="ARBA00023163"/>
    </source>
</evidence>
<evidence type="ECO:0000313" key="11">
    <source>
        <dbReference type="EMBL" id="RZT89359.1"/>
    </source>
</evidence>
<dbReference type="CDD" id="cd13836">
    <property type="entry name" value="IHF_B"/>
    <property type="match status" value="1"/>
</dbReference>
<dbReference type="RefSeq" id="WP_014237016.1">
    <property type="nucleotide sequence ID" value="NZ_SHKM01000001.1"/>
</dbReference>
<evidence type="ECO:0000256" key="2">
    <source>
        <dbReference type="ARBA" id="ARBA00018700"/>
    </source>
</evidence>
<comment type="function">
    <text evidence="8 10">This protein is one of the two subunits of integration host factor, a specific DNA-binding protein that functions in genetic recombination as well as in transcriptional and translational control.</text>
</comment>
<reference evidence="11 12" key="1">
    <citation type="submission" date="2019-02" db="EMBL/GenBank/DDBJ databases">
        <title>Genomic Encyclopedia of Type Strains, Phase IV (KMG-IV): sequencing the most valuable type-strain genomes for metagenomic binning, comparative biology and taxonomic classification.</title>
        <authorList>
            <person name="Goeker M."/>
        </authorList>
    </citation>
    <scope>NUCLEOTIDE SEQUENCE [LARGE SCALE GENOMIC DNA]</scope>
    <source>
        <strain evidence="11 12">DSM 21223</strain>
    </source>
</reference>
<comment type="subunit">
    <text evidence="8 10">Heterodimer of an alpha and a beta chain.</text>
</comment>
<dbReference type="InterPro" id="IPR000119">
    <property type="entry name" value="Hist_DNA-bd"/>
</dbReference>
<dbReference type="NCBIfam" id="NF001222">
    <property type="entry name" value="PRK00199.1"/>
    <property type="match status" value="1"/>
</dbReference>
<evidence type="ECO:0000256" key="3">
    <source>
        <dbReference type="ARBA" id="ARBA00022845"/>
    </source>
</evidence>